<evidence type="ECO:0000259" key="1">
    <source>
        <dbReference type="PROSITE" id="PS50022"/>
    </source>
</evidence>
<name>A0AA36JP59_9DINO</name>
<dbReference type="Pfam" id="PF00754">
    <property type="entry name" value="F5_F8_type_C"/>
    <property type="match status" value="1"/>
</dbReference>
<feature type="domain" description="F5/8 type C" evidence="1">
    <location>
        <begin position="1"/>
        <end position="117"/>
    </location>
</feature>
<reference evidence="2" key="1">
    <citation type="submission" date="2023-08" db="EMBL/GenBank/DDBJ databases">
        <authorList>
            <person name="Chen Y."/>
            <person name="Shah S."/>
            <person name="Dougan E. K."/>
            <person name="Thang M."/>
            <person name="Chan C."/>
        </authorList>
    </citation>
    <scope>NUCLEOTIDE SEQUENCE</scope>
</reference>
<organism evidence="2 3">
    <name type="scientific">Effrenium voratum</name>
    <dbReference type="NCBI Taxonomy" id="2562239"/>
    <lineage>
        <taxon>Eukaryota</taxon>
        <taxon>Sar</taxon>
        <taxon>Alveolata</taxon>
        <taxon>Dinophyceae</taxon>
        <taxon>Suessiales</taxon>
        <taxon>Symbiodiniaceae</taxon>
        <taxon>Effrenium</taxon>
    </lineage>
</organism>
<feature type="non-terminal residue" evidence="2">
    <location>
        <position position="1495"/>
    </location>
</feature>
<dbReference type="Proteomes" id="UP001178507">
    <property type="component" value="Unassembled WGS sequence"/>
</dbReference>
<accession>A0AA36JP59</accession>
<evidence type="ECO:0000313" key="3">
    <source>
        <dbReference type="Proteomes" id="UP001178507"/>
    </source>
</evidence>
<dbReference type="EMBL" id="CAUJNA010003788">
    <property type="protein sequence ID" value="CAJ1409833.1"/>
    <property type="molecule type" value="Genomic_DNA"/>
</dbReference>
<dbReference type="SUPFAM" id="SSF49785">
    <property type="entry name" value="Galactose-binding domain-like"/>
    <property type="match status" value="4"/>
</dbReference>
<evidence type="ECO:0000313" key="2">
    <source>
        <dbReference type="EMBL" id="CAJ1409833.1"/>
    </source>
</evidence>
<dbReference type="InterPro" id="IPR051941">
    <property type="entry name" value="BG_Antigen-Binding_Lectin"/>
</dbReference>
<dbReference type="PROSITE" id="PS50022">
    <property type="entry name" value="FA58C_3"/>
    <property type="match status" value="1"/>
</dbReference>
<dbReference type="PANTHER" id="PTHR45713">
    <property type="entry name" value="FTP DOMAIN-CONTAINING PROTEIN"/>
    <property type="match status" value="1"/>
</dbReference>
<protein>
    <recommendedName>
        <fullName evidence="1">F5/8 type C domain-containing protein</fullName>
    </recommendedName>
</protein>
<dbReference type="InterPro" id="IPR000421">
    <property type="entry name" value="FA58C"/>
</dbReference>
<dbReference type="CDD" id="cd00057">
    <property type="entry name" value="FA58C"/>
    <property type="match status" value="1"/>
</dbReference>
<gene>
    <name evidence="2" type="ORF">EVOR1521_LOCUS30825</name>
</gene>
<dbReference type="Gene3D" id="2.60.120.260">
    <property type="entry name" value="Galactose-binding domain-like"/>
    <property type="match status" value="4"/>
</dbReference>
<comment type="caution">
    <text evidence="2">The sequence shown here is derived from an EMBL/GenBank/DDBJ whole genome shotgun (WGS) entry which is preliminary data.</text>
</comment>
<dbReference type="InterPro" id="IPR008979">
    <property type="entry name" value="Galactose-bd-like_sf"/>
</dbReference>
<dbReference type="PANTHER" id="PTHR45713:SF6">
    <property type="entry name" value="F5_8 TYPE C DOMAIN-CONTAINING PROTEIN"/>
    <property type="match status" value="1"/>
</dbReference>
<proteinExistence type="predicted"/>
<keyword evidence="3" id="KW-1185">Reference proteome</keyword>
<sequence length="1495" mass="166864">GHARSALDSFQAWSAGRNQPGKEWLQMDLKRAQVISGVVTQSRAEGTPWSNQRVPKYAVHVSLDGRKWTHVGDFKGNADSVYKSKAAFPSPRKARFVRIIPLGFVAHMSMRAGVLACMSLPEDSIVWNLDFEDQSADSGYKGDLIDKVYRFKQDELVADVTGVSHTRRYAHGFLCNGEAGCNEKFSLTFTGLQEKQICKFRYFGFQDKPIGSNCRYSFFANDVEKAKSIEGKCSSVDECVPNAEGEAQADSEGNLVFRWQRHSGGHMVLSGFQLACVPLGSRISETCYARRPLVADEGPGVGDLKSVDSFDDCTQMCTSISGCDSFAMCTGGMNCHFKKKVVTPTEASNPDQNRQNDCGTWYKVKCPKVLETTTTTTTTTTLGLVVKDLTSCFNHCEGDRCDAVSFNERTNECHMYDAPPLGYGNYIDESDVTCYTKAPLGWSEYKLSPSKKWDERCAGGEEKCDIEGGKNFRKLCLEWCADDNATKFCSVDISGRKKPCCRRGPSCEELEAAGREYRIFKHKDHYVGMPCDDGNKCFVLSWKFNVLGQFAKDTATESCRDGCDSTDCHGFSLQSNIDNPDDDTHLSCFLYKENAPKNTRCSFDPLNRNDCAVRTEHGEFWVNLHVQKEYNVIGYDQTFQRVAPEVEEMASVPAWGKASMSSTYSEETEAQNCQDRKPDTRCITAWAGGRGELDPWWQVDIGKAERIVKVKIQAAPDSCDSLEKFVNSSCSLKGAFVGVSKRPCAGNRCDGELCGTVTENDQSSDGNYEISCGVAPDYPEGRYVYVQHKGNRNLHFWEFTAYKVAMAVPAKGTPSISSVEEGAIADYCSDDDFTTRCSTKWNQGRGEANPWYQVDLHAMTAIDKIQLWAKPESCEALGGYSGQHCSLYGAVFGLSLSPCKDGFCDGYICGNLTEISYKEDWYEVSCGGMAGRYVYLQLMGKRVLNFYELIPFKDITAASARGFPTMSSIFGNHFARYCTDGRQETRCSTDWKAAHGEKNPWFQIDLGSSKPIKFLQVLKSDSCVAMRGLSGLHCNHAGAVLGVSETPCEGESCTGKTCGKPYKHSDQPWYGADCAGIAGRYVYVQLPGTRVLNLKEFLVFESKDPYAKYRDVTKIFPWNHLEQEALERKTFRNPWKMVMKQDLRGGFHGNKYAWTFQVHNYDKVMHYVASDGETHFKYSILSEVGELKMKSGKFKFKLEFVHTTGTAFAVWEQESNPFDPSSKCADLEKQQPDFERSKLIKGFKKDCPECVIPDDWSDFQGLYRICNVKKKGYCRGFSECPFDAAAGGGPSQKESGSPTAFLKYAVGITGADTMRMYKDGMPYATETKLFAWHEKYADYWKSRAKARKEAEQLKSVMIAQQCNGTRLPCRGEDDKPCELAGGDCYNVFHGCGGTYTQCQVTKISKSVSACKNGPQCYPHCSGRLLDGDRCEDHAPMDCQGGYVIQWKGRTAKKIGTAVGKRCEINAQDPRKCREKQDDIGCVAILTEDEEETYFK</sequence>